<comment type="subunit">
    <text evidence="11">Forms a 1:1 stoichiometric complex with (pro)colipase/CLPS.</text>
</comment>
<evidence type="ECO:0000256" key="5">
    <source>
        <dbReference type="ARBA" id="ARBA00022801"/>
    </source>
</evidence>
<dbReference type="ESTHER" id="tupch-l9l7d8.1">
    <property type="family name" value="Pancreatic_lipase"/>
</dbReference>
<gene>
    <name evidence="20" type="ORF">TREES_T100020249</name>
</gene>
<comment type="caution">
    <text evidence="16">Lacks conserved residue(s) required for the propagation of feature annotation.</text>
</comment>
<dbReference type="Pfam" id="PF01477">
    <property type="entry name" value="PLAT"/>
    <property type="match status" value="3"/>
</dbReference>
<dbReference type="eggNOG" id="ENOG502QUK7">
    <property type="taxonomic scope" value="Eukaryota"/>
</dbReference>
<dbReference type="Gene3D" id="2.60.60.20">
    <property type="entry name" value="PLAT/LH2 domain"/>
    <property type="match status" value="3"/>
</dbReference>
<dbReference type="ESTHER" id="tupch-l9l7d8.2">
    <property type="family name" value="Pancreatic_lipase"/>
</dbReference>
<proteinExistence type="inferred from homology"/>
<dbReference type="GO" id="GO:0046872">
    <property type="term" value="F:metal ion binding"/>
    <property type="evidence" value="ECO:0007669"/>
    <property type="project" value="UniProtKB-KW"/>
</dbReference>
<dbReference type="GO" id="GO:0047376">
    <property type="term" value="F:all-trans-retinyl-palmitate hydrolase, all-trans-retinol forming activity"/>
    <property type="evidence" value="ECO:0007669"/>
    <property type="project" value="RHEA"/>
</dbReference>
<dbReference type="GO" id="GO:0004465">
    <property type="term" value="F:lipoprotein lipase activity"/>
    <property type="evidence" value="ECO:0007669"/>
    <property type="project" value="TreeGrafter"/>
</dbReference>
<dbReference type="STRING" id="246437.L9L7D8"/>
<dbReference type="SUPFAM" id="SSF49723">
    <property type="entry name" value="Lipase/lipooxygenase domain (PLAT/LH2 domain)"/>
    <property type="match status" value="3"/>
</dbReference>
<dbReference type="PANTHER" id="PTHR11610">
    <property type="entry name" value="LIPASE"/>
    <property type="match status" value="1"/>
</dbReference>
<keyword evidence="18" id="KW-0732">Signal</keyword>
<dbReference type="PROSITE" id="PS50095">
    <property type="entry name" value="PLAT"/>
    <property type="match status" value="3"/>
</dbReference>
<evidence type="ECO:0000256" key="14">
    <source>
        <dbReference type="ARBA" id="ARBA00048674"/>
    </source>
</evidence>
<dbReference type="InterPro" id="IPR029058">
    <property type="entry name" value="AB_hydrolase_fold"/>
</dbReference>
<evidence type="ECO:0000256" key="8">
    <source>
        <dbReference type="ARBA" id="ARBA00023098"/>
    </source>
</evidence>
<evidence type="ECO:0000256" key="1">
    <source>
        <dbReference type="ARBA" id="ARBA00004613"/>
    </source>
</evidence>
<dbReference type="InParanoid" id="L9L7D8"/>
<evidence type="ECO:0000256" key="4">
    <source>
        <dbReference type="ARBA" id="ARBA00022723"/>
    </source>
</evidence>
<accession>L9L7D8</accession>
<evidence type="ECO:0000256" key="3">
    <source>
        <dbReference type="ARBA" id="ARBA00022525"/>
    </source>
</evidence>
<organism evidence="20 21">
    <name type="scientific">Tupaia chinensis</name>
    <name type="common">Chinese tree shrew</name>
    <name type="synonym">Tupaia belangeri chinensis</name>
    <dbReference type="NCBI Taxonomy" id="246437"/>
    <lineage>
        <taxon>Eukaryota</taxon>
        <taxon>Metazoa</taxon>
        <taxon>Chordata</taxon>
        <taxon>Craniata</taxon>
        <taxon>Vertebrata</taxon>
        <taxon>Euteleostomi</taxon>
        <taxon>Mammalia</taxon>
        <taxon>Eutheria</taxon>
        <taxon>Euarchontoglires</taxon>
        <taxon>Scandentia</taxon>
        <taxon>Tupaiidae</taxon>
        <taxon>Tupaia</taxon>
    </lineage>
</organism>
<dbReference type="GO" id="GO:0016042">
    <property type="term" value="P:lipid catabolic process"/>
    <property type="evidence" value="ECO:0007669"/>
    <property type="project" value="UniProtKB-KW"/>
</dbReference>
<dbReference type="EC" id="3.1.1.3" evidence="18"/>
<dbReference type="FunFam" id="3.40.50.1820:FF:000033">
    <property type="entry name" value="Pancreatic triacylglycerol lipase"/>
    <property type="match status" value="3"/>
</dbReference>
<dbReference type="Gene3D" id="3.40.50.1820">
    <property type="entry name" value="alpha/beta hydrolase"/>
    <property type="match status" value="3"/>
</dbReference>
<name>L9L7D8_TUPCH</name>
<evidence type="ECO:0000256" key="7">
    <source>
        <dbReference type="ARBA" id="ARBA00022963"/>
    </source>
</evidence>
<comment type="catalytic activity">
    <reaction evidence="12">
        <text>1,2,3-tributanoylglycerol + H2O = dibutanoylglycerol + butanoate + H(+)</text>
        <dbReference type="Rhea" id="RHEA:40475"/>
        <dbReference type="ChEBI" id="CHEBI:15377"/>
        <dbReference type="ChEBI" id="CHEBI:15378"/>
        <dbReference type="ChEBI" id="CHEBI:17968"/>
        <dbReference type="ChEBI" id="CHEBI:35020"/>
        <dbReference type="ChEBI" id="CHEBI:76478"/>
    </reaction>
    <physiologicalReaction direction="left-to-right" evidence="12">
        <dbReference type="Rhea" id="RHEA:40476"/>
    </physiologicalReaction>
</comment>
<evidence type="ECO:0000256" key="10">
    <source>
        <dbReference type="ARBA" id="ARBA00023369"/>
    </source>
</evidence>
<dbReference type="InterPro" id="IPR013818">
    <property type="entry name" value="Lipase"/>
</dbReference>
<dbReference type="GO" id="GO:0005615">
    <property type="term" value="C:extracellular space"/>
    <property type="evidence" value="ECO:0007669"/>
    <property type="project" value="TreeGrafter"/>
</dbReference>
<keyword evidence="6" id="KW-0106">Calcium</keyword>
<keyword evidence="5" id="KW-0378">Hydrolase</keyword>
<dbReference type="EMBL" id="KB320476">
    <property type="protein sequence ID" value="ELW71010.1"/>
    <property type="molecule type" value="Genomic_DNA"/>
</dbReference>
<evidence type="ECO:0000256" key="12">
    <source>
        <dbReference type="ARBA" id="ARBA00048377"/>
    </source>
</evidence>
<evidence type="ECO:0000256" key="9">
    <source>
        <dbReference type="ARBA" id="ARBA00023157"/>
    </source>
</evidence>
<feature type="domain" description="PLAT" evidence="19">
    <location>
        <begin position="1310"/>
        <end position="1426"/>
    </location>
</feature>
<feature type="chain" id="PRO_5005139367" description="Triacylglycerol lipase" evidence="18">
    <location>
        <begin position="17"/>
        <end position="1530"/>
    </location>
</feature>
<keyword evidence="8 18" id="KW-0443">Lipid metabolism</keyword>
<evidence type="ECO:0000256" key="13">
    <source>
        <dbReference type="ARBA" id="ARBA00048386"/>
    </source>
</evidence>
<evidence type="ECO:0000256" key="17">
    <source>
        <dbReference type="RuleBase" id="RU004262"/>
    </source>
</evidence>
<feature type="signal peptide" evidence="18">
    <location>
        <begin position="1"/>
        <end position="16"/>
    </location>
</feature>
<dbReference type="PRINTS" id="PR00823">
    <property type="entry name" value="PANCLIPASE"/>
</dbReference>
<comment type="catalytic activity">
    <reaction evidence="14">
        <text>1,2-di-(9Z-octadecenoyl)-glycerol + H2O = (9Z-octadecenoyl)-glycerol + (9Z)-octadecenoate + H(+)</text>
        <dbReference type="Rhea" id="RHEA:38455"/>
        <dbReference type="ChEBI" id="CHEBI:15377"/>
        <dbReference type="ChEBI" id="CHEBI:15378"/>
        <dbReference type="ChEBI" id="CHEBI:30823"/>
        <dbReference type="ChEBI" id="CHEBI:52323"/>
        <dbReference type="ChEBI" id="CHEBI:75937"/>
    </reaction>
    <physiologicalReaction direction="left-to-right" evidence="14">
        <dbReference type="Rhea" id="RHEA:38456"/>
    </physiologicalReaction>
</comment>
<evidence type="ECO:0000256" key="2">
    <source>
        <dbReference type="ARBA" id="ARBA00010701"/>
    </source>
</evidence>
<dbReference type="CDD" id="cd00707">
    <property type="entry name" value="Pancreat_lipase_like"/>
    <property type="match status" value="3"/>
</dbReference>
<evidence type="ECO:0000313" key="21">
    <source>
        <dbReference type="Proteomes" id="UP000011518"/>
    </source>
</evidence>
<reference evidence="21" key="1">
    <citation type="submission" date="2012-07" db="EMBL/GenBank/DDBJ databases">
        <title>Genome of the Chinese tree shrew, a rising model animal genetically related to primates.</title>
        <authorList>
            <person name="Zhang G."/>
            <person name="Fan Y."/>
            <person name="Yao Y."/>
            <person name="Huang Z."/>
        </authorList>
    </citation>
    <scope>NUCLEOTIDE SEQUENCE [LARGE SCALE GENOMIC DNA]</scope>
</reference>
<feature type="domain" description="PLAT" evidence="19">
    <location>
        <begin position="355"/>
        <end position="470"/>
    </location>
</feature>
<dbReference type="PRINTS" id="PR00821">
    <property type="entry name" value="TAGLIPASE"/>
</dbReference>
<keyword evidence="9 18" id="KW-1015">Disulfide bond</keyword>
<dbReference type="InterPro" id="IPR002331">
    <property type="entry name" value="Lipase_panc"/>
</dbReference>
<evidence type="ECO:0000256" key="15">
    <source>
        <dbReference type="ARBA" id="ARBA00049053"/>
    </source>
</evidence>
<dbReference type="FunFam" id="2.60.60.20:FF:000003">
    <property type="entry name" value="Triacylglycerol lipase"/>
    <property type="match status" value="3"/>
</dbReference>
<keyword evidence="3 18" id="KW-0964">Secreted</keyword>
<comment type="subcellular location">
    <subcellularLocation>
        <location evidence="1 18">Secreted</location>
    </subcellularLocation>
</comment>
<evidence type="ECO:0000256" key="11">
    <source>
        <dbReference type="ARBA" id="ARBA00038559"/>
    </source>
</evidence>
<sequence>MLLLWILPLLLGAATGKEVCFPRLGCFSDDAPWAGIVERPLKILPWAPKDVNTRFLLYTNENPDNFQEIVADPSTISDSNFNKDRKTRFIIHGFIDKGEENWLANMCKNLFQVESVNCICVDWKSGSRTGYTQASQNIRIVGAEVAYFVEVLQSAFEYSPASVHIIGHSLGAHAAGEAGRRINGTIGRITGLDPAEPCFEGTPELVRLDPSDAQFVDVIHTDGAPIIPNLGFGMSQSAGHLDFFPNGGIEMPGCQKNILSQIVDIDGIWEGTRDFVACNHLRSYKYYTDSILNPDGFAGFPCSSYSVFTANKCFPCPSEGCPQMGHYADRFPGKTAGEGQKFYLNTGDASNFARWRYQVAVTLSGRKVTGHVLVSLFGSKGNTKQYEIFKGTLRPDSTHSNEFDSDVDVGDVQMVKFVWYNNVINPTLPRVGASKITVERNDGQVTAGDVTQNCYVSMAVLSESIIGIHVGFSRTGPEPEGKEVCYDGLGCFSDDEPWAGTTIRPLKILPWSPEKIGTRFLLYTNENPDVFQTLLPSDPSTIEASNFQTERKTRFIIHGFIDKGDESWVLDMCKNMFKVEEVNCICVDWKKGSQTTYTQAANNVRVVGAQVAQLLSILSTEYNYSPSKVHLIGHSLGAHVAGEAGHRTPGLARITGLDPVEASFEGTPEEVRLDPSDASFVDVIHTDAAPLIPFLGFGTNQLMGHLDFFPNGGENMPGCKKNALSQIVDLDGIWAGTRDFVACNHLRSYKYYLDSILNPDGFAAYPCASYKSFESNKCFPCPDQGCPQMGHYADKFAGKTSEEQQKFFLNTGEASNFARWRYGVSITLSGRTATGQVKVALFGNKGNTHQHDVFRGILKPGSTHSNEFDADVDVGTIEKVKFIWNNNVINPTLPKVGAAQITVQKGEEKTVYVYSLPCARMLLSWTLGLLLLATVRGENTVNHPFGEKVTCVGWPLNRTNVLPVTLPAPGKEICYGHLGCFSNEKPWAETLQRPIKLFPWDPKDIDTRFLLYTNENPNNYQLITATDPATIEASNFQLDRKTRFIIHGFIDKGEESWLSDMCKKMFQVEKINCICVDWRRGARTMYTQAVNNIRVVGAEIAFLVQVLSTELGYSPEDVHLIGHSLGAHAAAEAGRRLGGRVGRITGLDPAEPCFQGTPEEVRLDPSDALFVDVIHTDAAPIIPFLGFGMSQKVGHLDFFPNGGKQMPGCNKNILSTIVDINGIWEGTRDFAACNHLRSYKYYSSSILSPDGFLGYPCSSYEKFQENGCFPCPSEGCPKMGHYADQFKGKTSAVGQTFFLNTGESGNFTSWRYKVSVTLAGKKKVSGYIRIALYGSNGNSKQYEIFKGSLKPDASHMRDIDVDLNVGKIEKVKFLWNNHVINILQPKLGASQITVQSGEDETECVSFIPASLIICIYVSIYLSIHPSNHPHHHLCIHLPIHSSSHLSIPVSVYPLHHLLIHLPTHPFPQTSVSSSFCPSNHSFILLSIHSPTQLFISTLYLSIQFTLKNQMSSSLGKICISRGKALIFLKE</sequence>
<dbReference type="Proteomes" id="UP000011518">
    <property type="component" value="Unassembled WGS sequence"/>
</dbReference>
<dbReference type="SMART" id="SM00308">
    <property type="entry name" value="LH2"/>
    <property type="match status" value="3"/>
</dbReference>
<dbReference type="SUPFAM" id="SSF53474">
    <property type="entry name" value="alpha/beta-Hydrolases"/>
    <property type="match status" value="3"/>
</dbReference>
<evidence type="ECO:0000259" key="19">
    <source>
        <dbReference type="PROSITE" id="PS50095"/>
    </source>
</evidence>
<dbReference type="InterPro" id="IPR001024">
    <property type="entry name" value="PLAT/LH2_dom"/>
</dbReference>
<evidence type="ECO:0000256" key="6">
    <source>
        <dbReference type="ARBA" id="ARBA00022837"/>
    </source>
</evidence>
<keyword evidence="4" id="KW-0479">Metal-binding</keyword>
<evidence type="ECO:0000256" key="16">
    <source>
        <dbReference type="PROSITE-ProRule" id="PRU00152"/>
    </source>
</evidence>
<dbReference type="InterPro" id="IPR033906">
    <property type="entry name" value="Lipase_N"/>
</dbReference>
<evidence type="ECO:0000313" key="20">
    <source>
        <dbReference type="EMBL" id="ELW71010.1"/>
    </source>
</evidence>
<comment type="catalytic activity">
    <reaction evidence="13">
        <text>1,2,3-tri-(9Z-octadecenoyl)-glycerol + H2O = di-(9Z)-octadecenoylglycerol + (9Z)-octadecenoate + H(+)</text>
        <dbReference type="Rhea" id="RHEA:38575"/>
        <dbReference type="ChEBI" id="CHEBI:15377"/>
        <dbReference type="ChEBI" id="CHEBI:15378"/>
        <dbReference type="ChEBI" id="CHEBI:30823"/>
        <dbReference type="ChEBI" id="CHEBI:53753"/>
        <dbReference type="ChEBI" id="CHEBI:75945"/>
    </reaction>
    <physiologicalReaction direction="left-to-right" evidence="13">
        <dbReference type="Rhea" id="RHEA:38576"/>
    </physiologicalReaction>
</comment>
<dbReference type="ESTHER" id="tupch-l9l7d8.3">
    <property type="family name" value="Pancreatic_lipase"/>
</dbReference>
<dbReference type="Pfam" id="PF00151">
    <property type="entry name" value="Lipase"/>
    <property type="match status" value="3"/>
</dbReference>
<keyword evidence="7 18" id="KW-0442">Lipid degradation</keyword>
<dbReference type="InterPro" id="IPR036392">
    <property type="entry name" value="PLAT/LH2_dom_sf"/>
</dbReference>
<dbReference type="PANTHER" id="PTHR11610:SF147">
    <property type="entry name" value="PANCREATIC TRIACYLGLYCEROL LIPASE"/>
    <property type="match status" value="1"/>
</dbReference>
<evidence type="ECO:0000256" key="18">
    <source>
        <dbReference type="RuleBase" id="RU362046"/>
    </source>
</evidence>
<protein>
    <recommendedName>
        <fullName evidence="18">Triacylglycerol lipase</fullName>
        <ecNumber evidence="18">3.1.1.3</ecNumber>
    </recommendedName>
    <alternativeName>
        <fullName evidence="18">Pancreatic lipase</fullName>
    </alternativeName>
</protein>
<comment type="catalytic activity">
    <reaction evidence="15">
        <text>all-trans-retinyl hexadecanoate + H2O = all-trans-retinol + hexadecanoate + H(+)</text>
        <dbReference type="Rhea" id="RHEA:13933"/>
        <dbReference type="ChEBI" id="CHEBI:7896"/>
        <dbReference type="ChEBI" id="CHEBI:15377"/>
        <dbReference type="ChEBI" id="CHEBI:15378"/>
        <dbReference type="ChEBI" id="CHEBI:17336"/>
        <dbReference type="ChEBI" id="CHEBI:17616"/>
    </reaction>
    <physiologicalReaction direction="left-to-right" evidence="15">
        <dbReference type="Rhea" id="RHEA:13934"/>
    </physiologicalReaction>
</comment>
<feature type="domain" description="PLAT" evidence="19">
    <location>
        <begin position="820"/>
        <end position="936"/>
    </location>
</feature>
<keyword evidence="21" id="KW-1185">Reference proteome</keyword>
<reference evidence="21" key="2">
    <citation type="journal article" date="2013" name="Nat. Commun.">
        <title>Genome of the Chinese tree shrew.</title>
        <authorList>
            <person name="Fan Y."/>
            <person name="Huang Z.Y."/>
            <person name="Cao C.C."/>
            <person name="Chen C.S."/>
            <person name="Chen Y.X."/>
            <person name="Fan D.D."/>
            <person name="He J."/>
            <person name="Hou H.L."/>
            <person name="Hu L."/>
            <person name="Hu X.T."/>
            <person name="Jiang X.T."/>
            <person name="Lai R."/>
            <person name="Lang Y.S."/>
            <person name="Liang B."/>
            <person name="Liao S.G."/>
            <person name="Mu D."/>
            <person name="Ma Y.Y."/>
            <person name="Niu Y.Y."/>
            <person name="Sun X.Q."/>
            <person name="Xia J.Q."/>
            <person name="Xiao J."/>
            <person name="Xiong Z.Q."/>
            <person name="Xu L."/>
            <person name="Yang L."/>
            <person name="Zhang Y."/>
            <person name="Zhao W."/>
            <person name="Zhao X.D."/>
            <person name="Zheng Y.T."/>
            <person name="Zhou J.M."/>
            <person name="Zhu Y.B."/>
            <person name="Zhang G.J."/>
            <person name="Wang J."/>
            <person name="Yao Y.G."/>
        </authorList>
    </citation>
    <scope>NUCLEOTIDE SEQUENCE [LARGE SCALE GENOMIC DNA]</scope>
</reference>
<dbReference type="InterPro" id="IPR000734">
    <property type="entry name" value="TAG_lipase"/>
</dbReference>
<comment type="similarity">
    <text evidence="2 17">Belongs to the AB hydrolase superfamily. Lipase family.</text>
</comment>
<comment type="catalytic activity">
    <reaction evidence="10">
        <text>a triacylglycerol + H2O = a diacylglycerol + a fatty acid + H(+)</text>
        <dbReference type="Rhea" id="RHEA:12044"/>
        <dbReference type="ChEBI" id="CHEBI:15377"/>
        <dbReference type="ChEBI" id="CHEBI:15378"/>
        <dbReference type="ChEBI" id="CHEBI:17855"/>
        <dbReference type="ChEBI" id="CHEBI:18035"/>
        <dbReference type="ChEBI" id="CHEBI:28868"/>
        <dbReference type="EC" id="3.1.1.3"/>
    </reaction>
    <physiologicalReaction direction="left-to-right" evidence="10">
        <dbReference type="Rhea" id="RHEA:12045"/>
    </physiologicalReaction>
</comment>